<comment type="caution">
    <text evidence="2">The sequence shown here is derived from an EMBL/GenBank/DDBJ whole genome shotgun (WGS) entry which is preliminary data.</text>
</comment>
<protein>
    <submittedName>
        <fullName evidence="2">Uncharacterized protein</fullName>
    </submittedName>
</protein>
<name>A0A504YJE0_FASGI</name>
<keyword evidence="3" id="KW-1185">Reference proteome</keyword>
<feature type="compositionally biased region" description="Polar residues" evidence="1">
    <location>
        <begin position="52"/>
        <end position="64"/>
    </location>
</feature>
<evidence type="ECO:0000313" key="2">
    <source>
        <dbReference type="EMBL" id="TPP61384.1"/>
    </source>
</evidence>
<gene>
    <name evidence="2" type="ORF">FGIG_07815</name>
</gene>
<accession>A0A504YJE0</accession>
<dbReference type="OrthoDB" id="6259683at2759"/>
<organism evidence="2 3">
    <name type="scientific">Fasciola gigantica</name>
    <name type="common">Giant liver fluke</name>
    <dbReference type="NCBI Taxonomy" id="46835"/>
    <lineage>
        <taxon>Eukaryota</taxon>
        <taxon>Metazoa</taxon>
        <taxon>Spiralia</taxon>
        <taxon>Lophotrochozoa</taxon>
        <taxon>Platyhelminthes</taxon>
        <taxon>Trematoda</taxon>
        <taxon>Digenea</taxon>
        <taxon>Plagiorchiida</taxon>
        <taxon>Echinostomata</taxon>
        <taxon>Echinostomatoidea</taxon>
        <taxon>Fasciolidae</taxon>
        <taxon>Fasciola</taxon>
    </lineage>
</organism>
<evidence type="ECO:0000256" key="1">
    <source>
        <dbReference type="SAM" id="MobiDB-lite"/>
    </source>
</evidence>
<feature type="region of interest" description="Disordered" evidence="1">
    <location>
        <begin position="52"/>
        <end position="92"/>
    </location>
</feature>
<dbReference type="AlphaFoldDB" id="A0A504YJE0"/>
<sequence>MVDAFNFLKQQVQADLIRSNTHSLRMLGTSEWSLTSAKPSDTADYVEERMNNPGSHWSQYSEPTTIGGENVSDFIGPKPASDRKLKTSPSSRRHWMSRVQQMDSQVTSTHQILDRLRNDYAELARNVSRIEQKTQEAAASVHTMMGHSLRSSSRERTISATNSHSPQTDFRTGHWIDPSVESRLQNTRMTLETLRNDPIRYSNSGLSEIGQPYRSLTSYHGYSGTPGVDFVRSSWTGNV</sequence>
<feature type="region of interest" description="Disordered" evidence="1">
    <location>
        <begin position="146"/>
        <end position="174"/>
    </location>
</feature>
<dbReference type="Proteomes" id="UP000316759">
    <property type="component" value="Unassembled WGS sequence"/>
</dbReference>
<evidence type="ECO:0000313" key="3">
    <source>
        <dbReference type="Proteomes" id="UP000316759"/>
    </source>
</evidence>
<reference evidence="2 3" key="1">
    <citation type="submission" date="2019-04" db="EMBL/GenBank/DDBJ databases">
        <title>Annotation for the trematode Fasciola gigantica.</title>
        <authorList>
            <person name="Choi Y.-J."/>
        </authorList>
    </citation>
    <scope>NUCLEOTIDE SEQUENCE [LARGE SCALE GENOMIC DNA]</scope>
    <source>
        <strain evidence="2">Uganda_cow_1</strain>
    </source>
</reference>
<proteinExistence type="predicted"/>
<feature type="compositionally biased region" description="Polar residues" evidence="1">
    <location>
        <begin position="158"/>
        <end position="170"/>
    </location>
</feature>
<dbReference type="EMBL" id="SUNJ01008227">
    <property type="protein sequence ID" value="TPP61384.1"/>
    <property type="molecule type" value="Genomic_DNA"/>
</dbReference>